<organism evidence="1">
    <name type="scientific">Tanacetum cinerariifolium</name>
    <name type="common">Dalmatian daisy</name>
    <name type="synonym">Chrysanthemum cinerariifolium</name>
    <dbReference type="NCBI Taxonomy" id="118510"/>
    <lineage>
        <taxon>Eukaryota</taxon>
        <taxon>Viridiplantae</taxon>
        <taxon>Streptophyta</taxon>
        <taxon>Embryophyta</taxon>
        <taxon>Tracheophyta</taxon>
        <taxon>Spermatophyta</taxon>
        <taxon>Magnoliopsida</taxon>
        <taxon>eudicotyledons</taxon>
        <taxon>Gunneridae</taxon>
        <taxon>Pentapetalae</taxon>
        <taxon>asterids</taxon>
        <taxon>campanulids</taxon>
        <taxon>Asterales</taxon>
        <taxon>Asteraceae</taxon>
        <taxon>Asteroideae</taxon>
        <taxon>Anthemideae</taxon>
        <taxon>Anthemidinae</taxon>
        <taxon>Tanacetum</taxon>
    </lineage>
</organism>
<dbReference type="AlphaFoldDB" id="A0A699I900"/>
<dbReference type="EMBL" id="BKCJ010277667">
    <property type="protein sequence ID" value="GEZ42783.1"/>
    <property type="molecule type" value="Genomic_DNA"/>
</dbReference>
<evidence type="ECO:0000313" key="1">
    <source>
        <dbReference type="EMBL" id="GEZ42783.1"/>
    </source>
</evidence>
<reference evidence="1" key="1">
    <citation type="journal article" date="2019" name="Sci. Rep.">
        <title>Draft genome of Tanacetum cinerariifolium, the natural source of mosquito coil.</title>
        <authorList>
            <person name="Yamashiro T."/>
            <person name="Shiraishi A."/>
            <person name="Satake H."/>
            <person name="Nakayama K."/>
        </authorList>
    </citation>
    <scope>NUCLEOTIDE SEQUENCE</scope>
</reference>
<accession>A0A699I900</accession>
<comment type="caution">
    <text evidence="1">The sequence shown here is derived from an EMBL/GenBank/DDBJ whole genome shotgun (WGS) entry which is preliminary data.</text>
</comment>
<sequence>MDDFACPTSFSWHTVKHMIRDLDPVAANFNAQDYATLVAHPSPLWKFLEAFTYLVGLSRHYTLDEETYPWFLHKNGEGGNEHFYFHPHAGSYQIAPDHVDSELEASVKRLFDEDGSGTRTKQGDFARGRQNANIQPLIEAANTIVEDTAPMQST</sequence>
<gene>
    <name evidence="1" type="ORF">Tci_514756</name>
</gene>
<proteinExistence type="predicted"/>
<name>A0A699I900_TANCI</name>
<protein>
    <submittedName>
        <fullName evidence="1">Uncharacterized protein</fullName>
    </submittedName>
</protein>